<reference evidence="1 2" key="1">
    <citation type="submission" date="2018-06" db="EMBL/GenBank/DDBJ databases">
        <title>Genomic Encyclopedia of Archaeal and Bacterial Type Strains, Phase II (KMG-II): from individual species to whole genera.</title>
        <authorList>
            <person name="Goeker M."/>
        </authorList>
    </citation>
    <scope>NUCLEOTIDE SEQUENCE [LARGE SCALE GENOMIC DNA]</scope>
    <source>
        <strain evidence="1 2">T4</strain>
    </source>
</reference>
<dbReference type="Proteomes" id="UP000248917">
    <property type="component" value="Unassembled WGS sequence"/>
</dbReference>
<comment type="caution">
    <text evidence="1">The sequence shown here is derived from an EMBL/GenBank/DDBJ whole genome shotgun (WGS) entry which is preliminary data.</text>
</comment>
<protein>
    <recommendedName>
        <fullName evidence="3">6-bladed beta-propeller protein</fullName>
    </recommendedName>
</protein>
<organism evidence="1 2">
    <name type="scientific">Algoriphagus aquaeductus</name>
    <dbReference type="NCBI Taxonomy" id="475299"/>
    <lineage>
        <taxon>Bacteria</taxon>
        <taxon>Pseudomonadati</taxon>
        <taxon>Bacteroidota</taxon>
        <taxon>Cytophagia</taxon>
        <taxon>Cytophagales</taxon>
        <taxon>Cyclobacteriaceae</taxon>
        <taxon>Algoriphagus</taxon>
    </lineage>
</organism>
<sequence>MKNQLWLFSAALLIFYSCSQKEESLPEKPLSEQQFEFEIYDSLVVDYLGNLYLADISEDGNTFLLIDQQTDTLFVTDSQGAIIHKFSKKGEGPGMYPEGRLGPPRFLNDEEIIIPSWKGFYLYSLSGDATRTFSPEFNPTTSFVNQYDNSLVSYQKKIYYPLEGRIANELGVEGREFQTKVRRVEVLDLSSGKFTPGIPFPKTSKFSTGEKSFLNVNYNTTLTSKDDSLYVAFRNEPVIYGYHFSQLDTPTTRYTIPFEEFIEKEPKDAEKFGPYEARDLYVGAINSFYRTEKKRFLIKFNRGLTDEEYQEIFALIEKDQEAGFEKMKQINTNGSILFDGKSLSSLIKKPISLGFTYEFISEDEIWFSANFEEIENDYSVIYKTRLVSK</sequence>
<keyword evidence="2" id="KW-1185">Reference proteome</keyword>
<name>A0A326RW90_9BACT</name>
<gene>
    <name evidence="1" type="ORF">CLV31_104308</name>
</gene>
<evidence type="ECO:0000313" key="2">
    <source>
        <dbReference type="Proteomes" id="UP000248917"/>
    </source>
</evidence>
<evidence type="ECO:0000313" key="1">
    <source>
        <dbReference type="EMBL" id="PZV84654.1"/>
    </source>
</evidence>
<dbReference type="OrthoDB" id="835896at2"/>
<dbReference type="EMBL" id="QKTX01000004">
    <property type="protein sequence ID" value="PZV84654.1"/>
    <property type="molecule type" value="Genomic_DNA"/>
</dbReference>
<proteinExistence type="predicted"/>
<dbReference type="RefSeq" id="WP_111392307.1">
    <property type="nucleotide sequence ID" value="NZ_QKTX01000004.1"/>
</dbReference>
<dbReference type="AlphaFoldDB" id="A0A326RW90"/>
<evidence type="ECO:0008006" key="3">
    <source>
        <dbReference type="Google" id="ProtNLM"/>
    </source>
</evidence>
<dbReference type="PROSITE" id="PS51257">
    <property type="entry name" value="PROKAR_LIPOPROTEIN"/>
    <property type="match status" value="1"/>
</dbReference>
<accession>A0A326RW90</accession>